<gene>
    <name evidence="8" type="ORF">FN976_21590</name>
</gene>
<dbReference type="SMART" id="SM00421">
    <property type="entry name" value="HTH_LUXR"/>
    <property type="match status" value="1"/>
</dbReference>
<dbReference type="InterPro" id="IPR000792">
    <property type="entry name" value="Tscrpt_reg_LuxR_C"/>
</dbReference>
<evidence type="ECO:0000259" key="7">
    <source>
        <dbReference type="PROSITE" id="PS50110"/>
    </source>
</evidence>
<sequence length="231" mass="25486">MATDRSAAAPRIRLLIVDDQPLVRRGLLLMLSMEPDLDVVGEAGDGLEAIEQAQKLRPDVVLMDLHMPRKGGVGATREITVSLPQTRVLVLTTMEAEQTVFDAVRAGAVAYLLKDATEQEVVDTVRAVHRGESRLTPQIARKVLDEFRRMQDATPPPVLRGADPEDQTGDLSDKEGRILQLISEGKSNKQIAALLFLAEGTIKNHVSRIMDKLHAHSRTELAVIALRQRRV</sequence>
<feature type="domain" description="HTH luxR-type" evidence="6">
    <location>
        <begin position="164"/>
        <end position="229"/>
    </location>
</feature>
<evidence type="ECO:0000256" key="2">
    <source>
        <dbReference type="ARBA" id="ARBA00023015"/>
    </source>
</evidence>
<dbReference type="OrthoDB" id="9816469at2"/>
<name>A0A562ZK84_9BURK</name>
<proteinExistence type="predicted"/>
<dbReference type="GO" id="GO:0000160">
    <property type="term" value="P:phosphorelay signal transduction system"/>
    <property type="evidence" value="ECO:0007669"/>
    <property type="project" value="InterPro"/>
</dbReference>
<dbReference type="Proteomes" id="UP000318199">
    <property type="component" value="Unassembled WGS sequence"/>
</dbReference>
<keyword evidence="4" id="KW-0804">Transcription</keyword>
<dbReference type="SMART" id="SM00448">
    <property type="entry name" value="REC"/>
    <property type="match status" value="1"/>
</dbReference>
<protein>
    <submittedName>
        <fullName evidence="8">Response regulator transcription factor</fullName>
    </submittedName>
</protein>
<evidence type="ECO:0000256" key="4">
    <source>
        <dbReference type="ARBA" id="ARBA00023163"/>
    </source>
</evidence>
<dbReference type="GO" id="GO:0003677">
    <property type="term" value="F:DNA binding"/>
    <property type="evidence" value="ECO:0007669"/>
    <property type="project" value="UniProtKB-KW"/>
</dbReference>
<dbReference type="EMBL" id="VOBQ01000017">
    <property type="protein sequence ID" value="TWO68999.1"/>
    <property type="molecule type" value="Genomic_DNA"/>
</dbReference>
<dbReference type="PANTHER" id="PTHR43214:SF24">
    <property type="entry name" value="TRANSCRIPTIONAL REGULATORY PROTEIN NARL-RELATED"/>
    <property type="match status" value="1"/>
</dbReference>
<dbReference type="Pfam" id="PF00196">
    <property type="entry name" value="GerE"/>
    <property type="match status" value="1"/>
</dbReference>
<dbReference type="CDD" id="cd06170">
    <property type="entry name" value="LuxR_C_like"/>
    <property type="match status" value="1"/>
</dbReference>
<feature type="modified residue" description="4-aspartylphosphate" evidence="5">
    <location>
        <position position="64"/>
    </location>
</feature>
<keyword evidence="9" id="KW-1185">Reference proteome</keyword>
<feature type="domain" description="Response regulatory" evidence="7">
    <location>
        <begin position="13"/>
        <end position="129"/>
    </location>
</feature>
<dbReference type="PROSITE" id="PS50043">
    <property type="entry name" value="HTH_LUXR_2"/>
    <property type="match status" value="1"/>
</dbReference>
<dbReference type="GO" id="GO:0006355">
    <property type="term" value="P:regulation of DNA-templated transcription"/>
    <property type="evidence" value="ECO:0007669"/>
    <property type="project" value="InterPro"/>
</dbReference>
<evidence type="ECO:0000256" key="1">
    <source>
        <dbReference type="ARBA" id="ARBA00022553"/>
    </source>
</evidence>
<dbReference type="Gene3D" id="3.40.50.2300">
    <property type="match status" value="1"/>
</dbReference>
<comment type="caution">
    <text evidence="8">The sequence shown here is derived from an EMBL/GenBank/DDBJ whole genome shotgun (WGS) entry which is preliminary data.</text>
</comment>
<evidence type="ECO:0000313" key="8">
    <source>
        <dbReference type="EMBL" id="TWO68999.1"/>
    </source>
</evidence>
<dbReference type="PROSITE" id="PS00622">
    <property type="entry name" value="HTH_LUXR_1"/>
    <property type="match status" value="1"/>
</dbReference>
<dbReference type="InterPro" id="IPR016032">
    <property type="entry name" value="Sig_transdc_resp-reg_C-effctor"/>
</dbReference>
<keyword evidence="1 5" id="KW-0597">Phosphoprotein</keyword>
<evidence type="ECO:0000256" key="3">
    <source>
        <dbReference type="ARBA" id="ARBA00023125"/>
    </source>
</evidence>
<reference evidence="8 9" key="1">
    <citation type="submission" date="2019-07" db="EMBL/GenBank/DDBJ databases">
        <title>Caenimonas sedimenti sp. nov., isolated from activated sludge.</title>
        <authorList>
            <person name="Xu J."/>
        </authorList>
    </citation>
    <scope>NUCLEOTIDE SEQUENCE [LARGE SCALE GENOMIC DNA]</scope>
    <source>
        <strain evidence="8 9">HX-9-20</strain>
    </source>
</reference>
<evidence type="ECO:0000313" key="9">
    <source>
        <dbReference type="Proteomes" id="UP000318199"/>
    </source>
</evidence>
<dbReference type="SUPFAM" id="SSF46894">
    <property type="entry name" value="C-terminal effector domain of the bipartite response regulators"/>
    <property type="match status" value="1"/>
</dbReference>
<dbReference type="InterPro" id="IPR039420">
    <property type="entry name" value="WalR-like"/>
</dbReference>
<evidence type="ECO:0000259" key="6">
    <source>
        <dbReference type="PROSITE" id="PS50043"/>
    </source>
</evidence>
<dbReference type="CDD" id="cd17535">
    <property type="entry name" value="REC_NarL-like"/>
    <property type="match status" value="1"/>
</dbReference>
<dbReference type="AlphaFoldDB" id="A0A562ZK84"/>
<keyword evidence="2" id="KW-0805">Transcription regulation</keyword>
<dbReference type="PANTHER" id="PTHR43214">
    <property type="entry name" value="TWO-COMPONENT RESPONSE REGULATOR"/>
    <property type="match status" value="1"/>
</dbReference>
<dbReference type="SUPFAM" id="SSF52172">
    <property type="entry name" value="CheY-like"/>
    <property type="match status" value="1"/>
</dbReference>
<dbReference type="InterPro" id="IPR058245">
    <property type="entry name" value="NreC/VraR/RcsB-like_REC"/>
</dbReference>
<dbReference type="InterPro" id="IPR001789">
    <property type="entry name" value="Sig_transdc_resp-reg_receiver"/>
</dbReference>
<dbReference type="InterPro" id="IPR011006">
    <property type="entry name" value="CheY-like_superfamily"/>
</dbReference>
<accession>A0A562ZK84</accession>
<keyword evidence="3" id="KW-0238">DNA-binding</keyword>
<dbReference type="PRINTS" id="PR00038">
    <property type="entry name" value="HTHLUXR"/>
</dbReference>
<organism evidence="8 9">
    <name type="scientific">Caenimonas sedimenti</name>
    <dbReference type="NCBI Taxonomy" id="2596921"/>
    <lineage>
        <taxon>Bacteria</taxon>
        <taxon>Pseudomonadati</taxon>
        <taxon>Pseudomonadota</taxon>
        <taxon>Betaproteobacteria</taxon>
        <taxon>Burkholderiales</taxon>
        <taxon>Comamonadaceae</taxon>
        <taxon>Caenimonas</taxon>
    </lineage>
</organism>
<dbReference type="PROSITE" id="PS50110">
    <property type="entry name" value="RESPONSE_REGULATORY"/>
    <property type="match status" value="1"/>
</dbReference>
<dbReference type="Pfam" id="PF00072">
    <property type="entry name" value="Response_reg"/>
    <property type="match status" value="1"/>
</dbReference>
<evidence type="ECO:0000256" key="5">
    <source>
        <dbReference type="PROSITE-ProRule" id="PRU00169"/>
    </source>
</evidence>